<accession>A0A1I5TNS2</accession>
<keyword evidence="3" id="KW-1185">Reference proteome</keyword>
<feature type="chain" id="PRO_5011459379" description="Lipocalin-like domain-containing protein" evidence="1">
    <location>
        <begin position="24"/>
        <end position="156"/>
    </location>
</feature>
<gene>
    <name evidence="2" type="ORF">SAMN04515674_106130</name>
</gene>
<protein>
    <recommendedName>
        <fullName evidence="4">Lipocalin-like domain-containing protein</fullName>
    </recommendedName>
</protein>
<dbReference type="EMBL" id="FOXH01000006">
    <property type="protein sequence ID" value="SFP84685.1"/>
    <property type="molecule type" value="Genomic_DNA"/>
</dbReference>
<dbReference type="RefSeq" id="WP_092017301.1">
    <property type="nucleotide sequence ID" value="NZ_FOXH01000006.1"/>
</dbReference>
<dbReference type="PROSITE" id="PS51257">
    <property type="entry name" value="PROKAR_LIPOPROTEIN"/>
    <property type="match status" value="1"/>
</dbReference>
<dbReference type="OrthoDB" id="961488at2"/>
<evidence type="ECO:0000313" key="2">
    <source>
        <dbReference type="EMBL" id="SFP84685.1"/>
    </source>
</evidence>
<evidence type="ECO:0008006" key="4">
    <source>
        <dbReference type="Google" id="ProtNLM"/>
    </source>
</evidence>
<sequence>MKKTAYCLWVFFALLFVAGSCKKSDDVQPLPVVGAWTLDRIILTELPSPYDQLNSQNLDPLQFFAFQAVLTLKSDKTFTEKVTQGGVITDLSGTWDYTGTTLSVKYSDSSMDSFQYDDSKKQLQSVPTSSTITLVNPNTQASENVTAKFQMVYAKN</sequence>
<dbReference type="Proteomes" id="UP000199306">
    <property type="component" value="Unassembled WGS sequence"/>
</dbReference>
<evidence type="ECO:0000313" key="3">
    <source>
        <dbReference type="Proteomes" id="UP000199306"/>
    </source>
</evidence>
<dbReference type="STRING" id="1079859.SAMN04515674_106130"/>
<organism evidence="2 3">
    <name type="scientific">Pseudarcicella hirudinis</name>
    <dbReference type="NCBI Taxonomy" id="1079859"/>
    <lineage>
        <taxon>Bacteria</taxon>
        <taxon>Pseudomonadati</taxon>
        <taxon>Bacteroidota</taxon>
        <taxon>Cytophagia</taxon>
        <taxon>Cytophagales</taxon>
        <taxon>Flectobacillaceae</taxon>
        <taxon>Pseudarcicella</taxon>
    </lineage>
</organism>
<name>A0A1I5TNS2_9BACT</name>
<feature type="signal peptide" evidence="1">
    <location>
        <begin position="1"/>
        <end position="23"/>
    </location>
</feature>
<dbReference type="AlphaFoldDB" id="A0A1I5TNS2"/>
<keyword evidence="1" id="KW-0732">Signal</keyword>
<reference evidence="2 3" key="1">
    <citation type="submission" date="2016-10" db="EMBL/GenBank/DDBJ databases">
        <authorList>
            <person name="de Groot N.N."/>
        </authorList>
    </citation>
    <scope>NUCLEOTIDE SEQUENCE [LARGE SCALE GENOMIC DNA]</scope>
    <source>
        <strain evidence="3">E92,LMG 26720,CCM 7988</strain>
    </source>
</reference>
<evidence type="ECO:0000256" key="1">
    <source>
        <dbReference type="SAM" id="SignalP"/>
    </source>
</evidence>
<proteinExistence type="predicted"/>